<evidence type="ECO:0000313" key="5">
    <source>
        <dbReference type="EMBL" id="HIY66686.1"/>
    </source>
</evidence>
<comment type="catalytic activity">
    <reaction evidence="2">
        <text>oxidized coenzyme F420-(gamma-L-Glu)(n) + a quinol + H(+) = reduced coenzyme F420-(gamma-L-Glu)(n) + a quinone</text>
        <dbReference type="Rhea" id="RHEA:39663"/>
        <dbReference type="Rhea" id="RHEA-COMP:12939"/>
        <dbReference type="Rhea" id="RHEA-COMP:14378"/>
        <dbReference type="ChEBI" id="CHEBI:15378"/>
        <dbReference type="ChEBI" id="CHEBI:24646"/>
        <dbReference type="ChEBI" id="CHEBI:132124"/>
        <dbReference type="ChEBI" id="CHEBI:133980"/>
        <dbReference type="ChEBI" id="CHEBI:139511"/>
    </reaction>
</comment>
<comment type="similarity">
    <text evidence="1">Belongs to the F420H(2)-dependent quinone reductase family.</text>
</comment>
<evidence type="ECO:0000256" key="2">
    <source>
        <dbReference type="ARBA" id="ARBA00049106"/>
    </source>
</evidence>
<dbReference type="GO" id="GO:0016491">
    <property type="term" value="F:oxidoreductase activity"/>
    <property type="evidence" value="ECO:0007669"/>
    <property type="project" value="InterPro"/>
</dbReference>
<dbReference type="InterPro" id="IPR012349">
    <property type="entry name" value="Split_barrel_FMN-bd"/>
</dbReference>
<dbReference type="Pfam" id="PF01814">
    <property type="entry name" value="Hemerythrin"/>
    <property type="match status" value="1"/>
</dbReference>
<dbReference type="CDD" id="cd12108">
    <property type="entry name" value="Hr-like"/>
    <property type="match status" value="1"/>
</dbReference>
<protein>
    <submittedName>
        <fullName evidence="5">Nitroreductase family deazaflavin-dependent oxidoreductase</fullName>
    </submittedName>
</protein>
<evidence type="ECO:0000259" key="4">
    <source>
        <dbReference type="Pfam" id="PF01814"/>
    </source>
</evidence>
<feature type="domain" description="Hemerythrin-like" evidence="4">
    <location>
        <begin position="175"/>
        <end position="299"/>
    </location>
</feature>
<reference evidence="5" key="2">
    <citation type="submission" date="2021-04" db="EMBL/GenBank/DDBJ databases">
        <authorList>
            <person name="Gilroy R."/>
        </authorList>
    </citation>
    <scope>NUCLEOTIDE SEQUENCE</scope>
    <source>
        <strain evidence="5">ChiGjej1B1-98</strain>
    </source>
</reference>
<sequence length="316" mass="34229">MTEGENTGPGARNNDTDSNTDDEFNRGVIDEFRANAGRVGGMFEGFTLALLTTTGARTGIRRTAPLAYFELNGMPAVVASAMGGPRHPAWLANVRVHPRVTVEVGAESFDALASIPSGIERDRLFAQVVEQDPDFGAYQASTSRVIPVVMLQRLGAPSATPSGGEHARLVAWATELRQVHERLRQALRVAQDAASAGRSPEVASRELLLFCHGFCVALTGHHEGEDRELFPAIAAAHPELRDTLRYLQQDHSMIAHLVTGLQSSISASATSIELARHLDGIAAIMESHFRYEERQLLEVLETLAYSADPARVFGPL</sequence>
<dbReference type="InterPro" id="IPR004378">
    <property type="entry name" value="F420H2_quin_Rdtase"/>
</dbReference>
<evidence type="ECO:0000313" key="6">
    <source>
        <dbReference type="Proteomes" id="UP000824005"/>
    </source>
</evidence>
<dbReference type="GO" id="GO:0070967">
    <property type="term" value="F:coenzyme F420 binding"/>
    <property type="evidence" value="ECO:0007669"/>
    <property type="project" value="TreeGrafter"/>
</dbReference>
<feature type="region of interest" description="Disordered" evidence="3">
    <location>
        <begin position="1"/>
        <end position="25"/>
    </location>
</feature>
<dbReference type="NCBIfam" id="TIGR00026">
    <property type="entry name" value="hi_GC_TIGR00026"/>
    <property type="match status" value="1"/>
</dbReference>
<dbReference type="GO" id="GO:0005886">
    <property type="term" value="C:plasma membrane"/>
    <property type="evidence" value="ECO:0007669"/>
    <property type="project" value="TreeGrafter"/>
</dbReference>
<dbReference type="PANTHER" id="PTHR39428">
    <property type="entry name" value="F420H(2)-DEPENDENT QUINONE REDUCTASE RV1261C"/>
    <property type="match status" value="1"/>
</dbReference>
<dbReference type="PANTHER" id="PTHR39428:SF1">
    <property type="entry name" value="F420H(2)-DEPENDENT QUINONE REDUCTASE RV1261C"/>
    <property type="match status" value="1"/>
</dbReference>
<reference evidence="5" key="1">
    <citation type="journal article" date="2021" name="PeerJ">
        <title>Extensive microbial diversity within the chicken gut microbiome revealed by metagenomics and culture.</title>
        <authorList>
            <person name="Gilroy R."/>
            <person name="Ravi A."/>
            <person name="Getino M."/>
            <person name="Pursley I."/>
            <person name="Horton D.L."/>
            <person name="Alikhan N.F."/>
            <person name="Baker D."/>
            <person name="Gharbi K."/>
            <person name="Hall N."/>
            <person name="Watson M."/>
            <person name="Adriaenssens E.M."/>
            <person name="Foster-Nyarko E."/>
            <person name="Jarju S."/>
            <person name="Secka A."/>
            <person name="Antonio M."/>
            <person name="Oren A."/>
            <person name="Chaudhuri R.R."/>
            <person name="La Ragione R."/>
            <person name="Hildebrand F."/>
            <person name="Pallen M.J."/>
        </authorList>
    </citation>
    <scope>NUCLEOTIDE SEQUENCE</scope>
    <source>
        <strain evidence="5">ChiGjej1B1-98</strain>
    </source>
</reference>
<dbReference type="Pfam" id="PF04075">
    <property type="entry name" value="F420H2_quin_red"/>
    <property type="match status" value="1"/>
</dbReference>
<organism evidence="5 6">
    <name type="scientific">Candidatus Agrococcus pullicola</name>
    <dbReference type="NCBI Taxonomy" id="2838429"/>
    <lineage>
        <taxon>Bacteria</taxon>
        <taxon>Bacillati</taxon>
        <taxon>Actinomycetota</taxon>
        <taxon>Actinomycetes</taxon>
        <taxon>Micrococcales</taxon>
        <taxon>Microbacteriaceae</taxon>
        <taxon>Agrococcus</taxon>
    </lineage>
</organism>
<comment type="caution">
    <text evidence="5">The sequence shown here is derived from an EMBL/GenBank/DDBJ whole genome shotgun (WGS) entry which is preliminary data.</text>
</comment>
<evidence type="ECO:0000256" key="1">
    <source>
        <dbReference type="ARBA" id="ARBA00008710"/>
    </source>
</evidence>
<dbReference type="Proteomes" id="UP000824005">
    <property type="component" value="Unassembled WGS sequence"/>
</dbReference>
<proteinExistence type="inferred from homology"/>
<dbReference type="AlphaFoldDB" id="A0A9D1YZ94"/>
<dbReference type="Gene3D" id="1.20.120.520">
    <property type="entry name" value="nmb1532 protein domain like"/>
    <property type="match status" value="1"/>
</dbReference>
<dbReference type="InterPro" id="IPR012312">
    <property type="entry name" value="Hemerythrin-like"/>
</dbReference>
<evidence type="ECO:0000256" key="3">
    <source>
        <dbReference type="SAM" id="MobiDB-lite"/>
    </source>
</evidence>
<gene>
    <name evidence="5" type="ORF">H9830_10475</name>
</gene>
<dbReference type="Gene3D" id="2.30.110.10">
    <property type="entry name" value="Electron Transport, Fmn-binding Protein, Chain A"/>
    <property type="match status" value="1"/>
</dbReference>
<dbReference type="EMBL" id="DXDC01000318">
    <property type="protein sequence ID" value="HIY66686.1"/>
    <property type="molecule type" value="Genomic_DNA"/>
</dbReference>
<accession>A0A9D1YZ94</accession>
<name>A0A9D1YZ94_9MICO</name>